<comment type="caution">
    <text evidence="3">The sequence shown here is derived from an EMBL/GenBank/DDBJ whole genome shotgun (WGS) entry which is preliminary data.</text>
</comment>
<feature type="chain" id="PRO_5046871579" description="DUF2946 domain-containing protein" evidence="2">
    <location>
        <begin position="28"/>
        <end position="113"/>
    </location>
</feature>
<dbReference type="RefSeq" id="WP_374035914.1">
    <property type="nucleotide sequence ID" value="NZ_CP169082.1"/>
</dbReference>
<feature type="signal peptide" evidence="2">
    <location>
        <begin position="1"/>
        <end position="27"/>
    </location>
</feature>
<evidence type="ECO:0000313" key="3">
    <source>
        <dbReference type="EMBL" id="MFC5343579.1"/>
    </source>
</evidence>
<name>A0ABW0FQB7_9CAUL</name>
<feature type="region of interest" description="Disordered" evidence="1">
    <location>
        <begin position="79"/>
        <end position="113"/>
    </location>
</feature>
<organism evidence="3 4">
    <name type="scientific">Brevundimonas staleyi</name>
    <dbReference type="NCBI Taxonomy" id="74326"/>
    <lineage>
        <taxon>Bacteria</taxon>
        <taxon>Pseudomonadati</taxon>
        <taxon>Pseudomonadota</taxon>
        <taxon>Alphaproteobacteria</taxon>
        <taxon>Caulobacterales</taxon>
        <taxon>Caulobacteraceae</taxon>
        <taxon>Brevundimonas</taxon>
    </lineage>
</organism>
<protein>
    <recommendedName>
        <fullName evidence="5">DUF2946 domain-containing protein</fullName>
    </recommendedName>
</protein>
<evidence type="ECO:0000313" key="4">
    <source>
        <dbReference type="Proteomes" id="UP001596152"/>
    </source>
</evidence>
<evidence type="ECO:0000256" key="2">
    <source>
        <dbReference type="SAM" id="SignalP"/>
    </source>
</evidence>
<sequence>MAFARTLLMLLGALGVLLLGAVPPAMADSPPPPCHKMAAMGHRDATSKPGAPQPDTPDKPMKSMPCCVACVAAPAITPPDRSGITVRPTSPQPAVRALPVGLRLTPETGPPKA</sequence>
<dbReference type="EMBL" id="JBHSLF010000014">
    <property type="protein sequence ID" value="MFC5343579.1"/>
    <property type="molecule type" value="Genomic_DNA"/>
</dbReference>
<dbReference type="Proteomes" id="UP001596152">
    <property type="component" value="Unassembled WGS sequence"/>
</dbReference>
<proteinExistence type="predicted"/>
<gene>
    <name evidence="3" type="ORF">ACFPIE_06615</name>
</gene>
<reference evidence="4" key="1">
    <citation type="journal article" date="2019" name="Int. J. Syst. Evol. Microbiol.">
        <title>The Global Catalogue of Microorganisms (GCM) 10K type strain sequencing project: providing services to taxonomists for standard genome sequencing and annotation.</title>
        <authorList>
            <consortium name="The Broad Institute Genomics Platform"/>
            <consortium name="The Broad Institute Genome Sequencing Center for Infectious Disease"/>
            <person name="Wu L."/>
            <person name="Ma J."/>
        </authorList>
    </citation>
    <scope>NUCLEOTIDE SEQUENCE [LARGE SCALE GENOMIC DNA]</scope>
    <source>
        <strain evidence="4">JCM 12125</strain>
    </source>
</reference>
<evidence type="ECO:0008006" key="5">
    <source>
        <dbReference type="Google" id="ProtNLM"/>
    </source>
</evidence>
<accession>A0ABW0FQB7</accession>
<feature type="region of interest" description="Disordered" evidence="1">
    <location>
        <begin position="30"/>
        <end position="61"/>
    </location>
</feature>
<keyword evidence="4" id="KW-1185">Reference proteome</keyword>
<keyword evidence="2" id="KW-0732">Signal</keyword>
<evidence type="ECO:0000256" key="1">
    <source>
        <dbReference type="SAM" id="MobiDB-lite"/>
    </source>
</evidence>